<dbReference type="OrthoDB" id="1492409at2"/>
<proteinExistence type="predicted"/>
<evidence type="ECO:0008006" key="4">
    <source>
        <dbReference type="Google" id="ProtNLM"/>
    </source>
</evidence>
<gene>
    <name evidence="2" type="ORF">E4021_00040</name>
</gene>
<evidence type="ECO:0000313" key="2">
    <source>
        <dbReference type="EMBL" id="THH41021.1"/>
    </source>
</evidence>
<dbReference type="RefSeq" id="WP_136455848.1">
    <property type="nucleotide sequence ID" value="NZ_SRSF01000001.1"/>
</dbReference>
<dbReference type="EMBL" id="SRSF01000001">
    <property type="protein sequence ID" value="THH41021.1"/>
    <property type="molecule type" value="Genomic_DNA"/>
</dbReference>
<evidence type="ECO:0000256" key="1">
    <source>
        <dbReference type="SAM" id="SignalP"/>
    </source>
</evidence>
<name>A0A4S4NRJ4_9BACT</name>
<reference evidence="2 3" key="1">
    <citation type="submission" date="2019-04" db="EMBL/GenBank/DDBJ databases">
        <title>Lewinella litorea sp. nov., isolated from a marine sand.</title>
        <authorList>
            <person name="Yoon J.-H."/>
        </authorList>
    </citation>
    <scope>NUCLEOTIDE SEQUENCE [LARGE SCALE GENOMIC DNA]</scope>
    <source>
        <strain evidence="2 3">HSMS-39</strain>
    </source>
</reference>
<accession>A0A4S4NRJ4</accession>
<evidence type="ECO:0000313" key="3">
    <source>
        <dbReference type="Proteomes" id="UP000308528"/>
    </source>
</evidence>
<dbReference type="AlphaFoldDB" id="A0A4S4NRJ4"/>
<organism evidence="2 3">
    <name type="scientific">Neolewinella litorea</name>
    <dbReference type="NCBI Taxonomy" id="2562452"/>
    <lineage>
        <taxon>Bacteria</taxon>
        <taxon>Pseudomonadati</taxon>
        <taxon>Bacteroidota</taxon>
        <taxon>Saprospiria</taxon>
        <taxon>Saprospirales</taxon>
        <taxon>Lewinellaceae</taxon>
        <taxon>Neolewinella</taxon>
    </lineage>
</organism>
<keyword evidence="3" id="KW-1185">Reference proteome</keyword>
<comment type="caution">
    <text evidence="2">The sequence shown here is derived from an EMBL/GenBank/DDBJ whole genome shotgun (WGS) entry which is preliminary data.</text>
</comment>
<feature type="chain" id="PRO_5020651665" description="T9SS type A sorting domain-containing protein" evidence="1">
    <location>
        <begin position="19"/>
        <end position="197"/>
    </location>
</feature>
<protein>
    <recommendedName>
        <fullName evidence="4">T9SS type A sorting domain-containing protein</fullName>
    </recommendedName>
</protein>
<dbReference type="Proteomes" id="UP000308528">
    <property type="component" value="Unassembled WGS sequence"/>
</dbReference>
<sequence length="197" mass="21725">MKTSLSLFLILFSVSLFASINPIDLIVQADPTSHTVTMRTAVPVEDQTTVQIIDAKGLVLHTAQLAPGSYLNTRFELSALPRGEYRVVVKDALGQTIQPLTVKQEGIQADPALATRDFFPRVKLDDDRLTINYLNPKGGNVKVSLSDQVGNELINDELTSTTTVQRAYNLEKLPAGQYYVTVYAPNINAYTTRLDVK</sequence>
<feature type="signal peptide" evidence="1">
    <location>
        <begin position="1"/>
        <end position="18"/>
    </location>
</feature>
<keyword evidence="1" id="KW-0732">Signal</keyword>